<dbReference type="InterPro" id="IPR020569">
    <property type="entry name" value="UPF0029_Impact_CS"/>
</dbReference>
<dbReference type="InterPro" id="IPR001498">
    <property type="entry name" value="Impact_N"/>
</dbReference>
<dbReference type="GO" id="GO:0006446">
    <property type="term" value="P:regulation of translational initiation"/>
    <property type="evidence" value="ECO:0007669"/>
    <property type="project" value="TreeGrafter"/>
</dbReference>
<dbReference type="PANTHER" id="PTHR16301">
    <property type="entry name" value="IMPACT-RELATED"/>
    <property type="match status" value="1"/>
</dbReference>
<dbReference type="EMBL" id="DSDK01000702">
    <property type="protein sequence ID" value="HDR52443.1"/>
    <property type="molecule type" value="Genomic_DNA"/>
</dbReference>
<dbReference type="Proteomes" id="UP000886047">
    <property type="component" value="Unassembled WGS sequence"/>
</dbReference>
<proteinExistence type="inferred from homology"/>
<evidence type="ECO:0000259" key="2">
    <source>
        <dbReference type="Pfam" id="PF01205"/>
    </source>
</evidence>
<feature type="domain" description="Impact N-terminal" evidence="2">
    <location>
        <begin position="19"/>
        <end position="124"/>
    </location>
</feature>
<dbReference type="GO" id="GO:0005737">
    <property type="term" value="C:cytoplasm"/>
    <property type="evidence" value="ECO:0007669"/>
    <property type="project" value="TreeGrafter"/>
</dbReference>
<sequence>MTDTYKTIAKASEGYFKDKGSKFFAYAFPVKTEEETREILNHIKKEHHSARHHCYAWRIGCEEIQYRANDDGEPSSTAGKPILGQLQSFELTNVFVVVVRYFGGTLLGTSGLINAYRAATADALSKAKMVTRIIKEHFSLHFTYNEMNEVMLIMKQEDLNITDTRFELECELDFSVRKSEADRIEDLFRQFYGVEIKKRTKAGDC</sequence>
<dbReference type="Pfam" id="PF01205">
    <property type="entry name" value="Impact_N"/>
    <property type="match status" value="1"/>
</dbReference>
<dbReference type="AlphaFoldDB" id="A0A831LS04"/>
<dbReference type="InterPro" id="IPR020568">
    <property type="entry name" value="Ribosomal_Su5_D2-typ_SF"/>
</dbReference>
<dbReference type="PROSITE" id="PS00910">
    <property type="entry name" value="UPF0029"/>
    <property type="match status" value="1"/>
</dbReference>
<comment type="similarity">
    <text evidence="1">Belongs to the IMPACT family.</text>
</comment>
<dbReference type="InterPro" id="IPR036956">
    <property type="entry name" value="Impact_N_sf"/>
</dbReference>
<dbReference type="SUPFAM" id="SSF54211">
    <property type="entry name" value="Ribosomal protein S5 domain 2-like"/>
    <property type="match status" value="1"/>
</dbReference>
<dbReference type="InterPro" id="IPR023582">
    <property type="entry name" value="Impact"/>
</dbReference>
<evidence type="ECO:0000313" key="3">
    <source>
        <dbReference type="EMBL" id="HDR52443.1"/>
    </source>
</evidence>
<comment type="caution">
    <text evidence="3">The sequence shown here is derived from an EMBL/GenBank/DDBJ whole genome shotgun (WGS) entry which is preliminary data.</text>
</comment>
<gene>
    <name evidence="3" type="ORF">ENN90_12620</name>
</gene>
<protein>
    <submittedName>
        <fullName evidence="3">YigZ family protein</fullName>
    </submittedName>
</protein>
<reference evidence="3" key="1">
    <citation type="journal article" date="2020" name="mSystems">
        <title>Genome- and Community-Level Interaction Insights into Carbon Utilization and Element Cycling Functions of Hydrothermarchaeota in Hydrothermal Sediment.</title>
        <authorList>
            <person name="Zhou Z."/>
            <person name="Liu Y."/>
            <person name="Xu W."/>
            <person name="Pan J."/>
            <person name="Luo Z.H."/>
            <person name="Li M."/>
        </authorList>
    </citation>
    <scope>NUCLEOTIDE SEQUENCE [LARGE SCALE GENOMIC DNA]</scope>
    <source>
        <strain evidence="3">SpSt-1217</strain>
    </source>
</reference>
<name>A0A831LS04_9BACT</name>
<dbReference type="Gene3D" id="3.30.230.30">
    <property type="entry name" value="Impact, N-terminal domain"/>
    <property type="match status" value="1"/>
</dbReference>
<organism evidence="3">
    <name type="scientific">Mariniphaga anaerophila</name>
    <dbReference type="NCBI Taxonomy" id="1484053"/>
    <lineage>
        <taxon>Bacteria</taxon>
        <taxon>Pseudomonadati</taxon>
        <taxon>Bacteroidota</taxon>
        <taxon>Bacteroidia</taxon>
        <taxon>Marinilabiliales</taxon>
        <taxon>Prolixibacteraceae</taxon>
        <taxon>Mariniphaga</taxon>
    </lineage>
</organism>
<accession>A0A831LS04</accession>
<dbReference type="PANTHER" id="PTHR16301:SF20">
    <property type="entry name" value="IMPACT FAMILY MEMBER YIGZ"/>
    <property type="match status" value="1"/>
</dbReference>
<evidence type="ECO:0000256" key="1">
    <source>
        <dbReference type="ARBA" id="ARBA00007665"/>
    </source>
</evidence>